<keyword evidence="1" id="KW-0732">Signal</keyword>
<dbReference type="SMART" id="SM00867">
    <property type="entry name" value="YceI"/>
    <property type="match status" value="1"/>
</dbReference>
<evidence type="ECO:0000313" key="3">
    <source>
        <dbReference type="EMBL" id="MBP3960307.1"/>
    </source>
</evidence>
<sequence>MPRILIALSLVAALAIPASAADTKYALTGDNTKVTFVGKKPDGKHTGGFGKLTGSATIAGGDPTKLEVTVDIETESIFSDDAKLTGHLKNADFFDVKNQPKATFKSTKVEKGTAGYTVTGDLTLLGKTKSVSFPATITEKDGKLEVAATFAIDRTQWGMKYGQGKIDDKVDLGIKVEAKK</sequence>
<evidence type="ECO:0000313" key="4">
    <source>
        <dbReference type="Proteomes" id="UP000676565"/>
    </source>
</evidence>
<dbReference type="PANTHER" id="PTHR34406">
    <property type="entry name" value="PROTEIN YCEI"/>
    <property type="match status" value="1"/>
</dbReference>
<feature type="signal peptide" evidence="1">
    <location>
        <begin position="1"/>
        <end position="20"/>
    </location>
</feature>
<dbReference type="InterPro" id="IPR007372">
    <property type="entry name" value="Lipid/polyisoprenoid-bd_YceI"/>
</dbReference>
<evidence type="ECO:0000259" key="2">
    <source>
        <dbReference type="SMART" id="SM00867"/>
    </source>
</evidence>
<dbReference type="RefSeq" id="WP_210661522.1">
    <property type="nucleotide sequence ID" value="NZ_JAGKQQ010000001.1"/>
</dbReference>
<feature type="domain" description="Lipid/polyisoprenoid-binding YceI-like" evidence="2">
    <location>
        <begin position="24"/>
        <end position="179"/>
    </location>
</feature>
<dbReference type="Proteomes" id="UP000676565">
    <property type="component" value="Unassembled WGS sequence"/>
</dbReference>
<evidence type="ECO:0000256" key="1">
    <source>
        <dbReference type="SAM" id="SignalP"/>
    </source>
</evidence>
<protein>
    <submittedName>
        <fullName evidence="3">YceI family protein</fullName>
    </submittedName>
</protein>
<dbReference type="PANTHER" id="PTHR34406:SF1">
    <property type="entry name" value="PROTEIN YCEI"/>
    <property type="match status" value="1"/>
</dbReference>
<proteinExistence type="predicted"/>
<organism evidence="3 4">
    <name type="scientific">Gemmata palustris</name>
    <dbReference type="NCBI Taxonomy" id="2822762"/>
    <lineage>
        <taxon>Bacteria</taxon>
        <taxon>Pseudomonadati</taxon>
        <taxon>Planctomycetota</taxon>
        <taxon>Planctomycetia</taxon>
        <taxon>Gemmatales</taxon>
        <taxon>Gemmataceae</taxon>
        <taxon>Gemmata</taxon>
    </lineage>
</organism>
<dbReference type="EMBL" id="JAGKQQ010000001">
    <property type="protein sequence ID" value="MBP3960307.1"/>
    <property type="molecule type" value="Genomic_DNA"/>
</dbReference>
<dbReference type="InterPro" id="IPR036761">
    <property type="entry name" value="TTHA0802/YceI-like_sf"/>
</dbReference>
<dbReference type="Pfam" id="PF04264">
    <property type="entry name" value="YceI"/>
    <property type="match status" value="1"/>
</dbReference>
<feature type="chain" id="PRO_5047095540" evidence="1">
    <location>
        <begin position="21"/>
        <end position="180"/>
    </location>
</feature>
<reference evidence="3 4" key="1">
    <citation type="submission" date="2021-04" db="EMBL/GenBank/DDBJ databases">
        <authorList>
            <person name="Ivanova A."/>
        </authorList>
    </citation>
    <scope>NUCLEOTIDE SEQUENCE [LARGE SCALE GENOMIC DNA]</scope>
    <source>
        <strain evidence="3 4">G18</strain>
    </source>
</reference>
<name>A0ABS5C2V8_9BACT</name>
<comment type="caution">
    <text evidence="3">The sequence shown here is derived from an EMBL/GenBank/DDBJ whole genome shotgun (WGS) entry which is preliminary data.</text>
</comment>
<accession>A0ABS5C2V8</accession>
<keyword evidence="4" id="KW-1185">Reference proteome</keyword>
<dbReference type="Gene3D" id="2.40.128.110">
    <property type="entry name" value="Lipid/polyisoprenoid-binding, YceI-like"/>
    <property type="match status" value="1"/>
</dbReference>
<dbReference type="SUPFAM" id="SSF101874">
    <property type="entry name" value="YceI-like"/>
    <property type="match status" value="1"/>
</dbReference>
<gene>
    <name evidence="3" type="ORF">J8F10_34195</name>
</gene>